<dbReference type="EMBL" id="MU853585">
    <property type="protein sequence ID" value="KAK4143595.1"/>
    <property type="molecule type" value="Genomic_DNA"/>
</dbReference>
<protein>
    <recommendedName>
        <fullName evidence="3">NAD-dependent epimerase/dehydratase domain-containing protein</fullName>
    </recommendedName>
</protein>
<dbReference type="PANTHER" id="PTHR10366">
    <property type="entry name" value="NAD DEPENDENT EPIMERASE/DEHYDRATASE"/>
    <property type="match status" value="1"/>
</dbReference>
<feature type="domain" description="NAD-dependent epimerase/dehydratase" evidence="3">
    <location>
        <begin position="7"/>
        <end position="287"/>
    </location>
</feature>
<evidence type="ECO:0000256" key="1">
    <source>
        <dbReference type="ARBA" id="ARBA00023002"/>
    </source>
</evidence>
<dbReference type="Gene3D" id="3.40.50.720">
    <property type="entry name" value="NAD(P)-binding Rossmann-like Domain"/>
    <property type="match status" value="1"/>
</dbReference>
<proteinExistence type="inferred from homology"/>
<dbReference type="GO" id="GO:0016616">
    <property type="term" value="F:oxidoreductase activity, acting on the CH-OH group of donors, NAD or NADP as acceptor"/>
    <property type="evidence" value="ECO:0007669"/>
    <property type="project" value="TreeGrafter"/>
</dbReference>
<reference evidence="4" key="1">
    <citation type="journal article" date="2023" name="Mol. Phylogenet. Evol.">
        <title>Genome-scale phylogeny and comparative genomics of the fungal order Sordariales.</title>
        <authorList>
            <person name="Hensen N."/>
            <person name="Bonometti L."/>
            <person name="Westerberg I."/>
            <person name="Brannstrom I.O."/>
            <person name="Guillou S."/>
            <person name="Cros-Aarteil S."/>
            <person name="Calhoun S."/>
            <person name="Haridas S."/>
            <person name="Kuo A."/>
            <person name="Mondo S."/>
            <person name="Pangilinan J."/>
            <person name="Riley R."/>
            <person name="LaButti K."/>
            <person name="Andreopoulos B."/>
            <person name="Lipzen A."/>
            <person name="Chen C."/>
            <person name="Yan M."/>
            <person name="Daum C."/>
            <person name="Ng V."/>
            <person name="Clum A."/>
            <person name="Steindorff A."/>
            <person name="Ohm R.A."/>
            <person name="Martin F."/>
            <person name="Silar P."/>
            <person name="Natvig D.O."/>
            <person name="Lalanne C."/>
            <person name="Gautier V."/>
            <person name="Ament-Velasquez S.L."/>
            <person name="Kruys A."/>
            <person name="Hutchinson M.I."/>
            <person name="Powell A.J."/>
            <person name="Barry K."/>
            <person name="Miller A.N."/>
            <person name="Grigoriev I.V."/>
            <person name="Debuchy R."/>
            <person name="Gladieux P."/>
            <person name="Hiltunen Thoren M."/>
            <person name="Johannesson H."/>
        </authorList>
    </citation>
    <scope>NUCLEOTIDE SEQUENCE</scope>
    <source>
        <strain evidence="4">CBS 141.50</strain>
    </source>
</reference>
<dbReference type="GeneID" id="87813900"/>
<evidence type="ECO:0000259" key="3">
    <source>
        <dbReference type="Pfam" id="PF01370"/>
    </source>
</evidence>
<dbReference type="SUPFAM" id="SSF51735">
    <property type="entry name" value="NAD(P)-binding Rossmann-fold domains"/>
    <property type="match status" value="1"/>
</dbReference>
<keyword evidence="1" id="KW-0560">Oxidoreductase</keyword>
<name>A0AAN6V3X9_9PEZI</name>
<gene>
    <name evidence="4" type="ORF">C8A04DRAFT_12281</name>
</gene>
<dbReference type="Proteomes" id="UP001302676">
    <property type="component" value="Unassembled WGS sequence"/>
</dbReference>
<organism evidence="4 5">
    <name type="scientific">Dichotomopilus funicola</name>
    <dbReference type="NCBI Taxonomy" id="1934379"/>
    <lineage>
        <taxon>Eukaryota</taxon>
        <taxon>Fungi</taxon>
        <taxon>Dikarya</taxon>
        <taxon>Ascomycota</taxon>
        <taxon>Pezizomycotina</taxon>
        <taxon>Sordariomycetes</taxon>
        <taxon>Sordariomycetidae</taxon>
        <taxon>Sordariales</taxon>
        <taxon>Chaetomiaceae</taxon>
        <taxon>Dichotomopilus</taxon>
    </lineage>
</organism>
<evidence type="ECO:0000256" key="2">
    <source>
        <dbReference type="ARBA" id="ARBA00023445"/>
    </source>
</evidence>
<dbReference type="PANTHER" id="PTHR10366:SF564">
    <property type="entry name" value="STEROL-4-ALPHA-CARBOXYLATE 3-DEHYDROGENASE, DECARBOXYLATING"/>
    <property type="match status" value="1"/>
</dbReference>
<dbReference type="InterPro" id="IPR001509">
    <property type="entry name" value="Epimerase_deHydtase"/>
</dbReference>
<dbReference type="RefSeq" id="XP_062636966.1">
    <property type="nucleotide sequence ID" value="XM_062777287.1"/>
</dbReference>
<dbReference type="Pfam" id="PF01370">
    <property type="entry name" value="Epimerase"/>
    <property type="match status" value="1"/>
</dbReference>
<comment type="similarity">
    <text evidence="2">Belongs to the NAD(P)-dependent epimerase/dehydratase family. Dihydroflavonol-4-reductase subfamily.</text>
</comment>
<dbReference type="InterPro" id="IPR036291">
    <property type="entry name" value="NAD(P)-bd_dom_sf"/>
</dbReference>
<comment type="caution">
    <text evidence="4">The sequence shown here is derived from an EMBL/GenBank/DDBJ whole genome shotgun (WGS) entry which is preliminary data.</text>
</comment>
<dbReference type="AlphaFoldDB" id="A0AAN6V3X9"/>
<evidence type="ECO:0000313" key="5">
    <source>
        <dbReference type="Proteomes" id="UP001302676"/>
    </source>
</evidence>
<sequence length="370" mass="40594">MTPVQRVLITGINGYIGVHTARAFLSGGWHVRGTVRPSADRDAVLRALDLYRQIKQPSSEAAEARELEIYEVPDIAADGAFDDAIRDVHAVIHCASPVSTTATEPEPMMRAAVRGTTSLLASARTEARRRGKSKSNPFRTVVFLSSFSAIVSPSRPAGHVFTEADWNDDAEEEVRRLGKNASGYVVYQASKAAAERAFWRVGEEVEMEAESEGKGGFDMVALCPALVLGPPLFLPNPIDKLSIRALDIYNLYHGGPIPAFSPNRSAFVDVRDLARLTFKAVEKSATSVKRDARERYMVVGESGVSPQRMVDVLRREFPHRRDVIVEGNPGETYPEMTWRFDAGKAGALMGEPWVGFDRSVVETAEVFASV</sequence>
<dbReference type="InterPro" id="IPR050425">
    <property type="entry name" value="NAD(P)_dehydrat-like"/>
</dbReference>
<keyword evidence="5" id="KW-1185">Reference proteome</keyword>
<reference evidence="4" key="2">
    <citation type="submission" date="2023-05" db="EMBL/GenBank/DDBJ databases">
        <authorList>
            <consortium name="Lawrence Berkeley National Laboratory"/>
            <person name="Steindorff A."/>
            <person name="Hensen N."/>
            <person name="Bonometti L."/>
            <person name="Westerberg I."/>
            <person name="Brannstrom I.O."/>
            <person name="Guillou S."/>
            <person name="Cros-Aarteil S."/>
            <person name="Calhoun S."/>
            <person name="Haridas S."/>
            <person name="Kuo A."/>
            <person name="Mondo S."/>
            <person name="Pangilinan J."/>
            <person name="Riley R."/>
            <person name="Labutti K."/>
            <person name="Andreopoulos B."/>
            <person name="Lipzen A."/>
            <person name="Chen C."/>
            <person name="Yanf M."/>
            <person name="Daum C."/>
            <person name="Ng V."/>
            <person name="Clum A."/>
            <person name="Ohm R."/>
            <person name="Martin F."/>
            <person name="Silar P."/>
            <person name="Natvig D."/>
            <person name="Lalanne C."/>
            <person name="Gautier V."/>
            <person name="Ament-Velasquez S.L."/>
            <person name="Kruys A."/>
            <person name="Hutchinson M.I."/>
            <person name="Powell A.J."/>
            <person name="Barry K."/>
            <person name="Miller A.N."/>
            <person name="Grigoriev I.V."/>
            <person name="Debuchy R."/>
            <person name="Gladieux P."/>
            <person name="Thoren M.H."/>
            <person name="Johannesson H."/>
        </authorList>
    </citation>
    <scope>NUCLEOTIDE SEQUENCE</scope>
    <source>
        <strain evidence="4">CBS 141.50</strain>
    </source>
</reference>
<evidence type="ECO:0000313" key="4">
    <source>
        <dbReference type="EMBL" id="KAK4143595.1"/>
    </source>
</evidence>
<accession>A0AAN6V3X9</accession>